<evidence type="ECO:0000313" key="2">
    <source>
        <dbReference type="Proteomes" id="UP000216207"/>
    </source>
</evidence>
<dbReference type="PANTHER" id="PTHR38457">
    <property type="entry name" value="REGULATOR ABRB-RELATED"/>
    <property type="match status" value="1"/>
</dbReference>
<protein>
    <recommendedName>
        <fullName evidence="3">AbrB family transcriptional regulator</fullName>
    </recommendedName>
</protein>
<dbReference type="EMBL" id="NPCC01000012">
    <property type="protein sequence ID" value="PAE88811.1"/>
    <property type="molecule type" value="Genomic_DNA"/>
</dbReference>
<dbReference type="GO" id="GO:0016020">
    <property type="term" value="C:membrane"/>
    <property type="evidence" value="ECO:0007669"/>
    <property type="project" value="InterPro"/>
</dbReference>
<proteinExistence type="predicted"/>
<dbReference type="InterPro" id="IPR007820">
    <property type="entry name" value="AbrB_fam"/>
</dbReference>
<sequence length="346" mass="36809">MGSKLVFLAVSFAVGWVVQMLGMPAGWLLGALATGIFWSFFVQKLIFKSELFTVSLALVGISIGFMVIPEELWAYRMLLPAFLLTLALTLAGGILLGKGFEKWAHTTGNTAFFCCLPGGASEVIALSERYHADQRIVAAFHTTRITLFVLVVPLLVGLATGGGVSLPAAVTQPFAADAWLVFLALLGAVVIFCLARFVTFPGAPMFLAIALGFAIHQLLVPEYSMPNIVLGSAQVLIGSLIGMRFDRKTLKELSRIGAASAAALALYVVMSVGLALIFFVLTPLPFFTSLLAIVPAGAAEMASTAAQLELDATAVATLQMLRVLALFIALPFLIKLFAKKENQHAS</sequence>
<dbReference type="Pfam" id="PF05145">
    <property type="entry name" value="AbrB"/>
    <property type="match status" value="1"/>
</dbReference>
<accession>A0A268NZI4</accession>
<dbReference type="InterPro" id="IPR017516">
    <property type="entry name" value="AbrB_dup"/>
</dbReference>
<dbReference type="PANTHER" id="PTHR38457:SF1">
    <property type="entry name" value="REGULATOR ABRB-RELATED"/>
    <property type="match status" value="1"/>
</dbReference>
<reference evidence="1 2" key="1">
    <citation type="submission" date="2017-07" db="EMBL/GenBank/DDBJ databases">
        <title>Isolation and whole genome analysis of endospore-forming bacteria from heroin.</title>
        <authorList>
            <person name="Kalinowski J."/>
            <person name="Ahrens B."/>
            <person name="Al-Dilaimi A."/>
            <person name="Winkler A."/>
            <person name="Wibberg D."/>
            <person name="Schleenbecker U."/>
            <person name="Ruckert C."/>
            <person name="Wolfel R."/>
            <person name="Grass G."/>
        </authorList>
    </citation>
    <scope>NUCLEOTIDE SEQUENCE [LARGE SCALE GENOMIC DNA]</scope>
    <source>
        <strain evidence="1 2">7539</strain>
    </source>
</reference>
<organism evidence="1 2">
    <name type="scientific">Shouchella clausii</name>
    <name type="common">Alkalihalobacillus clausii</name>
    <dbReference type="NCBI Taxonomy" id="79880"/>
    <lineage>
        <taxon>Bacteria</taxon>
        <taxon>Bacillati</taxon>
        <taxon>Bacillota</taxon>
        <taxon>Bacilli</taxon>
        <taxon>Bacillales</taxon>
        <taxon>Bacillaceae</taxon>
        <taxon>Shouchella</taxon>
    </lineage>
</organism>
<name>A0A268NZI4_SHOCL</name>
<dbReference type="NCBIfam" id="TIGR03082">
    <property type="entry name" value="Gneg_AbrB_dup"/>
    <property type="match status" value="2"/>
</dbReference>
<dbReference type="GO" id="GO:0010468">
    <property type="term" value="P:regulation of gene expression"/>
    <property type="evidence" value="ECO:0007669"/>
    <property type="project" value="InterPro"/>
</dbReference>
<comment type="caution">
    <text evidence="1">The sequence shown here is derived from an EMBL/GenBank/DDBJ whole genome shotgun (WGS) entry which is preliminary data.</text>
</comment>
<evidence type="ECO:0008006" key="3">
    <source>
        <dbReference type="Google" id="ProtNLM"/>
    </source>
</evidence>
<gene>
    <name evidence="1" type="ORF">CHH72_10575</name>
</gene>
<evidence type="ECO:0000313" key="1">
    <source>
        <dbReference type="EMBL" id="PAE88811.1"/>
    </source>
</evidence>
<dbReference type="Proteomes" id="UP000216207">
    <property type="component" value="Unassembled WGS sequence"/>
</dbReference>
<dbReference type="PIRSF" id="PIRSF038991">
    <property type="entry name" value="Protein_AbrB"/>
    <property type="match status" value="1"/>
</dbReference>
<dbReference type="AlphaFoldDB" id="A0A268NZI4"/>
<dbReference type="RefSeq" id="WP_035205842.1">
    <property type="nucleotide sequence ID" value="NZ_BOQQ01000004.1"/>
</dbReference>